<keyword evidence="8" id="KW-1185">Reference proteome</keyword>
<evidence type="ECO:0000256" key="2">
    <source>
        <dbReference type="ARBA" id="ARBA00022448"/>
    </source>
</evidence>
<feature type="transmembrane region" description="Helical" evidence="6">
    <location>
        <begin position="119"/>
        <end position="142"/>
    </location>
</feature>
<evidence type="ECO:0000256" key="1">
    <source>
        <dbReference type="ARBA" id="ARBA00004141"/>
    </source>
</evidence>
<feature type="transmembrane region" description="Helical" evidence="6">
    <location>
        <begin position="162"/>
        <end position="181"/>
    </location>
</feature>
<evidence type="ECO:0000313" key="7">
    <source>
        <dbReference type="EMBL" id="KAF9891327.1"/>
    </source>
</evidence>
<feature type="transmembrane region" description="Helical" evidence="6">
    <location>
        <begin position="230"/>
        <end position="253"/>
    </location>
</feature>
<name>A0AAD4GVZ0_ASPNN</name>
<feature type="transmembrane region" description="Helical" evidence="6">
    <location>
        <begin position="377"/>
        <end position="397"/>
    </location>
</feature>
<evidence type="ECO:0000256" key="3">
    <source>
        <dbReference type="ARBA" id="ARBA00022692"/>
    </source>
</evidence>
<evidence type="ECO:0000313" key="8">
    <source>
        <dbReference type="Proteomes" id="UP001194746"/>
    </source>
</evidence>
<reference evidence="7" key="1">
    <citation type="journal article" date="2019" name="Beilstein J. Org. Chem.">
        <title>Nanangenines: drimane sesquiterpenoids as the dominant metabolite cohort of a novel Australian fungus, Aspergillus nanangensis.</title>
        <authorList>
            <person name="Lacey H.J."/>
            <person name="Gilchrist C.L.M."/>
            <person name="Crombie A."/>
            <person name="Kalaitzis J.A."/>
            <person name="Vuong D."/>
            <person name="Rutledge P.J."/>
            <person name="Turner P."/>
            <person name="Pitt J.I."/>
            <person name="Lacey E."/>
            <person name="Chooi Y.H."/>
            <person name="Piggott A.M."/>
        </authorList>
    </citation>
    <scope>NUCLEOTIDE SEQUENCE</scope>
    <source>
        <strain evidence="7">MST-FP2251</strain>
    </source>
</reference>
<keyword evidence="4 6" id="KW-1133">Transmembrane helix</keyword>
<dbReference type="GO" id="GO:0016020">
    <property type="term" value="C:membrane"/>
    <property type="evidence" value="ECO:0007669"/>
    <property type="project" value="UniProtKB-SubCell"/>
</dbReference>
<evidence type="ECO:0008006" key="9">
    <source>
        <dbReference type="Google" id="ProtNLM"/>
    </source>
</evidence>
<accession>A0AAD4GVZ0</accession>
<feature type="transmembrane region" description="Helical" evidence="6">
    <location>
        <begin position="273"/>
        <end position="296"/>
    </location>
</feature>
<feature type="transmembrane region" description="Helical" evidence="6">
    <location>
        <begin position="188"/>
        <end position="210"/>
    </location>
</feature>
<dbReference type="Proteomes" id="UP001194746">
    <property type="component" value="Unassembled WGS sequence"/>
</dbReference>
<feature type="transmembrane region" description="Helical" evidence="6">
    <location>
        <begin position="474"/>
        <end position="492"/>
    </location>
</feature>
<comment type="subcellular location">
    <subcellularLocation>
        <location evidence="1">Membrane</location>
        <topology evidence="1">Multi-pass membrane protein</topology>
    </subcellularLocation>
</comment>
<dbReference type="Gene3D" id="1.20.1740.10">
    <property type="entry name" value="Amino acid/polyamine transporter I"/>
    <property type="match status" value="1"/>
</dbReference>
<reference evidence="7" key="2">
    <citation type="submission" date="2020-02" db="EMBL/GenBank/DDBJ databases">
        <authorList>
            <person name="Gilchrist C.L.M."/>
            <person name="Chooi Y.-H."/>
        </authorList>
    </citation>
    <scope>NUCLEOTIDE SEQUENCE</scope>
    <source>
        <strain evidence="7">MST-FP2251</strain>
    </source>
</reference>
<dbReference type="GO" id="GO:0022857">
    <property type="term" value="F:transmembrane transporter activity"/>
    <property type="evidence" value="ECO:0007669"/>
    <property type="project" value="InterPro"/>
</dbReference>
<dbReference type="EMBL" id="VCAU01000019">
    <property type="protein sequence ID" value="KAF9891327.1"/>
    <property type="molecule type" value="Genomic_DNA"/>
</dbReference>
<feature type="transmembrane region" description="Helical" evidence="6">
    <location>
        <begin position="323"/>
        <end position="341"/>
    </location>
</feature>
<keyword evidence="5 6" id="KW-0472">Membrane</keyword>
<gene>
    <name evidence="7" type="ORF">FE257_004182</name>
</gene>
<dbReference type="PIRSF" id="PIRSF006060">
    <property type="entry name" value="AA_transporter"/>
    <property type="match status" value="1"/>
</dbReference>
<dbReference type="InterPro" id="IPR002293">
    <property type="entry name" value="AA/rel_permease1"/>
</dbReference>
<keyword evidence="3 6" id="KW-0812">Transmembrane</keyword>
<sequence>MLSGTKAKDVGENTELGDLSKGDAFDVPSSTGPRGKFSTLQLIGSAYTVTNSWLGIAGAFTAGVTAAGSASIIYGLILMFVANIFVAFSLSELVSAMPNSGGQYYWVMRLAPKRHARPLAYATGICNILSAYCVCASGSIVVSSLVMSSVKLSYENFDLTPWRIYLGAVGLNIMAAIVNLWQKVISRSIFIGLWISLLVCLGLTIALPAATHGHAHTTPKFIFASLDNNSGWSVDAMAFIMGLINPNYAFAVLDSATHLAEETPDPARNVPKAIIFTVVIGFITAFPFACMLMYTLTDLPAVVHTPTGTPLLELFHIVFRSKTWALVAISFVTMAYFFSLLPQQAYQSRLCWAFSRDNGLPFSGLWSQIHRTSDVPLNAHLLSVSIVFLIGLIYIASTTAFQSLITGVVVFPYLTYLAPCIYSLVRGEDQPRGPFYLGVLGKISKIITIVFCLFAIIMYSFPYQMPVTNSNMNYITVLYGIAFVLGSIDWFLRARYTFSLVADSEHML</sequence>
<dbReference type="AlphaFoldDB" id="A0AAD4GVZ0"/>
<feature type="transmembrane region" description="Helical" evidence="6">
    <location>
        <begin position="403"/>
        <end position="425"/>
    </location>
</feature>
<proteinExistence type="predicted"/>
<feature type="transmembrane region" description="Helical" evidence="6">
    <location>
        <begin position="446"/>
        <end position="462"/>
    </location>
</feature>
<dbReference type="PANTHER" id="PTHR45649">
    <property type="entry name" value="AMINO-ACID PERMEASE BAT1"/>
    <property type="match status" value="1"/>
</dbReference>
<feature type="transmembrane region" description="Helical" evidence="6">
    <location>
        <begin position="42"/>
        <end position="66"/>
    </location>
</feature>
<dbReference type="PANTHER" id="PTHR45649:SF7">
    <property type="entry name" value="CHOLINE TRANSPORT PROTEIN"/>
    <property type="match status" value="1"/>
</dbReference>
<keyword evidence="2" id="KW-0813">Transport</keyword>
<evidence type="ECO:0000256" key="6">
    <source>
        <dbReference type="SAM" id="Phobius"/>
    </source>
</evidence>
<evidence type="ECO:0000256" key="4">
    <source>
        <dbReference type="ARBA" id="ARBA00022989"/>
    </source>
</evidence>
<evidence type="ECO:0000256" key="5">
    <source>
        <dbReference type="ARBA" id="ARBA00023136"/>
    </source>
</evidence>
<feature type="transmembrane region" description="Helical" evidence="6">
    <location>
        <begin position="72"/>
        <end position="98"/>
    </location>
</feature>
<comment type="caution">
    <text evidence="7">The sequence shown here is derived from an EMBL/GenBank/DDBJ whole genome shotgun (WGS) entry which is preliminary data.</text>
</comment>
<organism evidence="7 8">
    <name type="scientific">Aspergillus nanangensis</name>
    <dbReference type="NCBI Taxonomy" id="2582783"/>
    <lineage>
        <taxon>Eukaryota</taxon>
        <taxon>Fungi</taxon>
        <taxon>Dikarya</taxon>
        <taxon>Ascomycota</taxon>
        <taxon>Pezizomycotina</taxon>
        <taxon>Eurotiomycetes</taxon>
        <taxon>Eurotiomycetidae</taxon>
        <taxon>Eurotiales</taxon>
        <taxon>Aspergillaceae</taxon>
        <taxon>Aspergillus</taxon>
        <taxon>Aspergillus subgen. Circumdati</taxon>
    </lineage>
</organism>
<protein>
    <recommendedName>
        <fullName evidence="9">Amino acid transporter</fullName>
    </recommendedName>
</protein>
<dbReference type="Pfam" id="PF13520">
    <property type="entry name" value="AA_permease_2"/>
    <property type="match status" value="1"/>
</dbReference>